<dbReference type="GeneID" id="112058624"/>
<evidence type="ECO:0000313" key="2">
    <source>
        <dbReference type="Proteomes" id="UP001652582"/>
    </source>
</evidence>
<proteinExistence type="predicted"/>
<dbReference type="OrthoDB" id="5976067at2759"/>
<dbReference type="PANTHER" id="PTHR16489:SF12">
    <property type="entry name" value="GH11727P"/>
    <property type="match status" value="1"/>
</dbReference>
<dbReference type="GO" id="GO:0005783">
    <property type="term" value="C:endoplasmic reticulum"/>
    <property type="evidence" value="ECO:0007669"/>
    <property type="project" value="TreeGrafter"/>
</dbReference>
<dbReference type="KEGG" id="bany:112058624"/>
<dbReference type="PANTHER" id="PTHR16489">
    <property type="entry name" value="GH11727P"/>
    <property type="match status" value="1"/>
</dbReference>
<keyword evidence="2" id="KW-1185">Reference proteome</keyword>
<dbReference type="GO" id="GO:0034976">
    <property type="term" value="P:response to endoplasmic reticulum stress"/>
    <property type="evidence" value="ECO:0007669"/>
    <property type="project" value="TreeGrafter"/>
</dbReference>
<feature type="region of interest" description="Disordered" evidence="1">
    <location>
        <begin position="341"/>
        <end position="362"/>
    </location>
</feature>
<organism evidence="2 3">
    <name type="scientific">Bicyclus anynana</name>
    <name type="common">Squinting bush brown butterfly</name>
    <dbReference type="NCBI Taxonomy" id="110368"/>
    <lineage>
        <taxon>Eukaryota</taxon>
        <taxon>Metazoa</taxon>
        <taxon>Ecdysozoa</taxon>
        <taxon>Arthropoda</taxon>
        <taxon>Hexapoda</taxon>
        <taxon>Insecta</taxon>
        <taxon>Pterygota</taxon>
        <taxon>Neoptera</taxon>
        <taxon>Endopterygota</taxon>
        <taxon>Lepidoptera</taxon>
        <taxon>Glossata</taxon>
        <taxon>Ditrysia</taxon>
        <taxon>Papilionoidea</taxon>
        <taxon>Nymphalidae</taxon>
        <taxon>Satyrinae</taxon>
        <taxon>Satyrini</taxon>
        <taxon>Mycalesina</taxon>
        <taxon>Bicyclus</taxon>
    </lineage>
</organism>
<dbReference type="InterPro" id="IPR051254">
    <property type="entry name" value="PPP1R15"/>
</dbReference>
<accession>A0A6J1PC14</accession>
<protein>
    <submittedName>
        <fullName evidence="3">Uncharacterized protein LOC112058624</fullName>
    </submittedName>
</protein>
<evidence type="ECO:0000256" key="1">
    <source>
        <dbReference type="SAM" id="MobiDB-lite"/>
    </source>
</evidence>
<name>A0A6J1PC14_BICAN</name>
<reference evidence="3" key="1">
    <citation type="submission" date="2025-08" db="UniProtKB">
        <authorList>
            <consortium name="RefSeq"/>
        </authorList>
    </citation>
    <scope>IDENTIFICATION</scope>
</reference>
<gene>
    <name evidence="3" type="primary">LOC112058624</name>
</gene>
<dbReference type="GO" id="GO:0019888">
    <property type="term" value="F:protein phosphatase regulator activity"/>
    <property type="evidence" value="ECO:0007669"/>
    <property type="project" value="TreeGrafter"/>
</dbReference>
<feature type="region of interest" description="Disordered" evidence="1">
    <location>
        <begin position="622"/>
        <end position="658"/>
    </location>
</feature>
<sequence>MHSFNGTRQRRNLLDINGFAPIHFPLTSYSTNPGTETKEEMKHTYGGDTLFFNNLHLIPDPLKKNLADSVITGEENKKRNMFETKTTERPQRPHRPDYYPSIAGITSFFSGVMNVMGAIFQKRTSTPPSQYYDCFENYNEQQMAPPAWQTSNIEVQNKNEREPFNFASNNEVNTNLETEMNTDCRISAKHCEDKLNQVQLLLSKKNQINEQPSKYQLNRPRKAFIEAGSVEESFEDAFCPEDFATLANDTIIEFYSPYNCHNEVFSQANAPKLKTEICKESTDTTNSLPVENKEIENLDEKPVINDSPFVNTDEVVSSCEDKLSKLKALLQRGKKVVNTEPEVTQKHPEVSNPIPLPDWKPENPNDVSDTVFGTEINSAELHSSQDSDYFNEVTGKFFASSLESDDSFQIVFSDSPRNCRRRIPSECDSEDSFIVFEESPDNCYTSHDVFGEEIDVNHSDSDSEVEEDSSITCKIAHNLSRTFGDLTDDSLYSQDVVDSVQVCDKTSNNNLLEPDSRSVIEDNRRSLLLSEKKKSDKRKLPPKKVTFSSQPPKVHVMRVWAFAARQARAGEWERHALDRERFKRRIADVEMAISWVFKRQHRTRIVFQRFRPWWNAERRRELAEKKEKEERDKERKKEEENVEHNGEGNVVKETEDAKEKDIVIDSNVNSIETTEQGADLNGFVGKNDVGSDETIQCNENNSNPCNESGNLNNTDRRDAELPKPVETISNTAIVQNGPKNGIKESVAIAYNLNNTQDILIRDGSVDT</sequence>
<dbReference type="GO" id="GO:0000164">
    <property type="term" value="C:protein phosphatase type 1 complex"/>
    <property type="evidence" value="ECO:0007669"/>
    <property type="project" value="TreeGrafter"/>
</dbReference>
<dbReference type="AlphaFoldDB" id="A0A6J1PC14"/>
<dbReference type="RefSeq" id="XP_023955309.2">
    <property type="nucleotide sequence ID" value="XM_024099541.2"/>
</dbReference>
<evidence type="ECO:0000313" key="3">
    <source>
        <dbReference type="RefSeq" id="XP_023955309.2"/>
    </source>
</evidence>
<dbReference type="Proteomes" id="UP001652582">
    <property type="component" value="Chromosome 8"/>
</dbReference>